<evidence type="ECO:0000256" key="2">
    <source>
        <dbReference type="ARBA" id="ARBA00022475"/>
    </source>
</evidence>
<evidence type="ECO:0000256" key="5">
    <source>
        <dbReference type="ARBA" id="ARBA00023136"/>
    </source>
</evidence>
<dbReference type="AlphaFoldDB" id="A0A345EF62"/>
<dbReference type="InterPro" id="IPR050545">
    <property type="entry name" value="Mycobact_MmpL"/>
</dbReference>
<dbReference type="InterPro" id="IPR004869">
    <property type="entry name" value="MMPL_dom"/>
</dbReference>
<dbReference type="PROSITE" id="PS50156">
    <property type="entry name" value="SSD"/>
    <property type="match status" value="2"/>
</dbReference>
<protein>
    <submittedName>
        <fullName evidence="9">RND transporter</fullName>
    </submittedName>
</protein>
<accession>A0A345EF62</accession>
<dbReference type="GeneID" id="37288076"/>
<dbReference type="PANTHER" id="PTHR33406">
    <property type="entry name" value="MEMBRANE PROTEIN MJ1562-RELATED"/>
    <property type="match status" value="1"/>
</dbReference>
<evidence type="ECO:0000256" key="6">
    <source>
        <dbReference type="SAM" id="MobiDB-lite"/>
    </source>
</evidence>
<evidence type="ECO:0000313" key="9">
    <source>
        <dbReference type="EMBL" id="AXG10834.1"/>
    </source>
</evidence>
<reference evidence="9 10" key="1">
    <citation type="submission" date="2018-07" db="EMBL/GenBank/DDBJ databases">
        <title>Genome sequences of Haloplanus sp. CBA1112.</title>
        <authorList>
            <person name="Kim Y.B."/>
            <person name="Roh S.W."/>
        </authorList>
    </citation>
    <scope>NUCLEOTIDE SEQUENCE [LARGE SCALE GENOMIC DNA]</scope>
    <source>
        <strain evidence="9 10">CBA1112</strain>
    </source>
</reference>
<feature type="transmembrane region" description="Helical" evidence="7">
    <location>
        <begin position="779"/>
        <end position="806"/>
    </location>
</feature>
<feature type="transmembrane region" description="Helical" evidence="7">
    <location>
        <begin position="430"/>
        <end position="449"/>
    </location>
</feature>
<evidence type="ECO:0000313" key="10">
    <source>
        <dbReference type="Proteomes" id="UP000252985"/>
    </source>
</evidence>
<dbReference type="KEGG" id="haq:DU484_13820"/>
<dbReference type="InterPro" id="IPR001036">
    <property type="entry name" value="Acrflvin-R"/>
</dbReference>
<dbReference type="Proteomes" id="UP000252985">
    <property type="component" value="Chromosome"/>
</dbReference>
<gene>
    <name evidence="9" type="ORF">DU484_13820</name>
</gene>
<dbReference type="PANTHER" id="PTHR33406:SF13">
    <property type="entry name" value="MEMBRANE PROTEIN YDFJ"/>
    <property type="match status" value="1"/>
</dbReference>
<feature type="transmembrane region" description="Helical" evidence="7">
    <location>
        <begin position="748"/>
        <end position="773"/>
    </location>
</feature>
<keyword evidence="4 7" id="KW-1133">Transmembrane helix</keyword>
<dbReference type="RefSeq" id="WP_114606230.1">
    <property type="nucleotide sequence ID" value="NZ_CP031148.1"/>
</dbReference>
<feature type="transmembrane region" description="Helical" evidence="7">
    <location>
        <begin position="364"/>
        <end position="386"/>
    </location>
</feature>
<evidence type="ECO:0000256" key="4">
    <source>
        <dbReference type="ARBA" id="ARBA00022989"/>
    </source>
</evidence>
<feature type="transmembrane region" description="Helical" evidence="7">
    <location>
        <begin position="707"/>
        <end position="728"/>
    </location>
</feature>
<feature type="transmembrane region" description="Helical" evidence="7">
    <location>
        <begin position="651"/>
        <end position="673"/>
    </location>
</feature>
<dbReference type="InterPro" id="IPR000731">
    <property type="entry name" value="SSD"/>
</dbReference>
<dbReference type="EMBL" id="CP031148">
    <property type="protein sequence ID" value="AXG10834.1"/>
    <property type="molecule type" value="Genomic_DNA"/>
</dbReference>
<evidence type="ECO:0000259" key="8">
    <source>
        <dbReference type="PROSITE" id="PS50156"/>
    </source>
</evidence>
<feature type="transmembrane region" description="Helical" evidence="7">
    <location>
        <begin position="21"/>
        <end position="39"/>
    </location>
</feature>
<keyword evidence="5 7" id="KW-0472">Membrane</keyword>
<keyword evidence="3 7" id="KW-0812">Transmembrane</keyword>
<comment type="subcellular location">
    <subcellularLocation>
        <location evidence="1">Cell membrane</location>
        <topology evidence="1">Multi-pass membrane protein</topology>
    </subcellularLocation>
</comment>
<dbReference type="PRINTS" id="PR00702">
    <property type="entry name" value="ACRIFLAVINRP"/>
</dbReference>
<evidence type="ECO:0000256" key="3">
    <source>
        <dbReference type="ARBA" id="ARBA00022692"/>
    </source>
</evidence>
<feature type="transmembrane region" description="Helical" evidence="7">
    <location>
        <begin position="337"/>
        <end position="358"/>
    </location>
</feature>
<dbReference type="GO" id="GO:0005886">
    <property type="term" value="C:plasma membrane"/>
    <property type="evidence" value="ECO:0007669"/>
    <property type="project" value="UniProtKB-SubCell"/>
</dbReference>
<feature type="compositionally biased region" description="Gly residues" evidence="6">
    <location>
        <begin position="189"/>
        <end position="199"/>
    </location>
</feature>
<name>A0A345EF62_9EURY</name>
<feature type="transmembrane region" description="Helical" evidence="7">
    <location>
        <begin position="680"/>
        <end position="701"/>
    </location>
</feature>
<evidence type="ECO:0000256" key="1">
    <source>
        <dbReference type="ARBA" id="ARBA00004651"/>
    </source>
</evidence>
<feature type="transmembrane region" description="Helical" evidence="7">
    <location>
        <begin position="288"/>
        <end position="308"/>
    </location>
</feature>
<evidence type="ECO:0000256" key="7">
    <source>
        <dbReference type="SAM" id="Phobius"/>
    </source>
</evidence>
<feature type="domain" description="SSD" evidence="8">
    <location>
        <begin position="647"/>
        <end position="805"/>
    </location>
</feature>
<keyword evidence="2" id="KW-1003">Cell membrane</keyword>
<proteinExistence type="predicted"/>
<dbReference type="Pfam" id="PF03176">
    <property type="entry name" value="MMPL"/>
    <property type="match status" value="2"/>
</dbReference>
<feature type="transmembrane region" description="Helical" evidence="7">
    <location>
        <begin position="263"/>
        <end position="282"/>
    </location>
</feature>
<feature type="transmembrane region" description="Helical" evidence="7">
    <location>
        <begin position="237"/>
        <end position="256"/>
    </location>
</feature>
<dbReference type="Gene3D" id="1.20.1640.10">
    <property type="entry name" value="Multidrug efflux transporter AcrB transmembrane domain"/>
    <property type="match status" value="2"/>
</dbReference>
<feature type="region of interest" description="Disordered" evidence="6">
    <location>
        <begin position="184"/>
        <end position="208"/>
    </location>
</feature>
<dbReference type="SUPFAM" id="SSF82866">
    <property type="entry name" value="Multidrug efflux transporter AcrB transmembrane domain"/>
    <property type="match status" value="2"/>
</dbReference>
<organism evidence="9 10">
    <name type="scientific">Haloplanus rubicundus</name>
    <dbReference type="NCBI Taxonomy" id="1547898"/>
    <lineage>
        <taxon>Archaea</taxon>
        <taxon>Methanobacteriati</taxon>
        <taxon>Methanobacteriota</taxon>
        <taxon>Stenosarchaea group</taxon>
        <taxon>Halobacteria</taxon>
        <taxon>Halobacteriales</taxon>
        <taxon>Haloferacaceae</taxon>
        <taxon>Haloplanus</taxon>
    </lineage>
</organism>
<sequence>MNYQWLIDRVDSYIVDHSRTVILLFLVATMAFAGGLGSIETESGQQQFVEELPSYQALEQVQQDFDRSFSQVNTTTTLVQSDQNVLSKPALLDMLRSQERISESDPLRVEDTESPARRVARTLDPNATTLDAQIRAVERSTPGEIDAAVRRAAADGDRGTFRSRLSTDFNRRSASASAMEATVTHRAGPGAGSEGGPGGASEFPPNKEQRTKRLVAAAATTSTIRVQGTPPDTTTTTLTVVLPIALVLIVLMLAVAYRDLVDLLIGLAGIVMTLIWTFGFIGLVGIPFAVLLIAVPPILIAVGIDFGIHAINRYREERVEGRGVAESMRLTTDQVSVAFFIVMGTSAIGFLSNVVSAFPPTRDFGVTAAAGIVFTFLIFGVFVPATKVSVDRLRERYPIPTITQTPFGSESSPLGRLLAGGVTVAERAPALFVILVLLTTAGAGVYATGVDTGFSPDDFQPAAETPGYLQTLPEPIRPPAEFEYVKIDDFREANFEQEDRLLLYVEGPMREDTALERLHRAGRDPPPTFVRDGTYADSQSIATLIRARTRTDPEVRRVVERNDRDDDGIPDDDLSQVYAAMEESTGEDDLSGFLSEDRRSALVVYTVDGDEPNDAITDDAYRVASDMEYEAQPTGNAVIFDEALALVLETVIQSLALTLLGAALFLIVVYWVVEGRPSLGVANVVPILVTVVALVASMRAFGISFNAINGTILAIAVGLGIDYSVHVVHRFVDEYTERDLYPALRRTVVGTGGALTGSMLTTVFGVGVLALALNPAVGVFGVLIALSVLYAYLTSIVVLPSVLVLWARHVDGAGERNTDMGDARIGGR</sequence>
<dbReference type="GO" id="GO:0022857">
    <property type="term" value="F:transmembrane transporter activity"/>
    <property type="evidence" value="ECO:0007669"/>
    <property type="project" value="InterPro"/>
</dbReference>
<feature type="domain" description="SSD" evidence="8">
    <location>
        <begin position="264"/>
        <end position="389"/>
    </location>
</feature>